<organism evidence="4 5">
    <name type="scientific">Takifugu flavidus</name>
    <name type="common">sansaifugu</name>
    <dbReference type="NCBI Taxonomy" id="433684"/>
    <lineage>
        <taxon>Eukaryota</taxon>
        <taxon>Metazoa</taxon>
        <taxon>Chordata</taxon>
        <taxon>Craniata</taxon>
        <taxon>Vertebrata</taxon>
        <taxon>Euteleostomi</taxon>
        <taxon>Actinopterygii</taxon>
        <taxon>Neopterygii</taxon>
        <taxon>Teleostei</taxon>
        <taxon>Neoteleostei</taxon>
        <taxon>Acanthomorphata</taxon>
        <taxon>Eupercaria</taxon>
        <taxon>Tetraodontiformes</taxon>
        <taxon>Tetradontoidea</taxon>
        <taxon>Tetraodontidae</taxon>
        <taxon>Takifugu</taxon>
    </lineage>
</organism>
<feature type="compositionally biased region" description="Polar residues" evidence="1">
    <location>
        <begin position="311"/>
        <end position="329"/>
    </location>
</feature>
<keyword evidence="5" id="KW-1185">Reference proteome</keyword>
<protein>
    <submittedName>
        <fullName evidence="4">C2 calcium-dependent domain-containing protein 4C</fullName>
    </submittedName>
</protein>
<dbReference type="InterPro" id="IPR043549">
    <property type="entry name" value="C2C4C/C2C4D"/>
</dbReference>
<dbReference type="Proteomes" id="UP000324091">
    <property type="component" value="Chromosome 13"/>
</dbReference>
<dbReference type="SMART" id="SM00239">
    <property type="entry name" value="C2"/>
    <property type="match status" value="1"/>
</dbReference>
<feature type="region of interest" description="Disordered" evidence="1">
    <location>
        <begin position="311"/>
        <end position="330"/>
    </location>
</feature>
<dbReference type="PANTHER" id="PTHR46291">
    <property type="entry name" value="C2 DOMAIN-CONTAINING PROTEIN"/>
    <property type="match status" value="1"/>
</dbReference>
<dbReference type="AlphaFoldDB" id="A0A5C6PA75"/>
<evidence type="ECO:0000259" key="3">
    <source>
        <dbReference type="PROSITE" id="PS50004"/>
    </source>
</evidence>
<evidence type="ECO:0000313" key="4">
    <source>
        <dbReference type="EMBL" id="TWW75691.1"/>
    </source>
</evidence>
<dbReference type="PROSITE" id="PS50004">
    <property type="entry name" value="C2"/>
    <property type="match status" value="1"/>
</dbReference>
<keyword evidence="2" id="KW-0812">Transmembrane</keyword>
<comment type="caution">
    <text evidence="4">The sequence shown here is derived from an EMBL/GenBank/DDBJ whole genome shotgun (WGS) entry which is preliminary data.</text>
</comment>
<feature type="compositionally biased region" description="Acidic residues" evidence="1">
    <location>
        <begin position="153"/>
        <end position="167"/>
    </location>
</feature>
<gene>
    <name evidence="4" type="ORF">D4764_13G0003530</name>
</gene>
<dbReference type="InterPro" id="IPR000008">
    <property type="entry name" value="C2_dom"/>
</dbReference>
<accession>A0A5C6PA75</accession>
<proteinExistence type="predicted"/>
<reference evidence="4 5" key="1">
    <citation type="submission" date="2019-04" db="EMBL/GenBank/DDBJ databases">
        <title>Chromosome genome assembly for Takifugu flavidus.</title>
        <authorList>
            <person name="Xiao S."/>
        </authorList>
    </citation>
    <scope>NUCLEOTIDE SEQUENCE [LARGE SCALE GENOMIC DNA]</scope>
    <source>
        <strain evidence="4">HTHZ2018</strain>
        <tissue evidence="4">Muscle</tissue>
    </source>
</reference>
<dbReference type="Pfam" id="PF00168">
    <property type="entry name" value="C2"/>
    <property type="match status" value="1"/>
</dbReference>
<evidence type="ECO:0000256" key="1">
    <source>
        <dbReference type="SAM" id="MobiDB-lite"/>
    </source>
</evidence>
<evidence type="ECO:0000256" key="2">
    <source>
        <dbReference type="SAM" id="Phobius"/>
    </source>
</evidence>
<dbReference type="EMBL" id="RHFK02000005">
    <property type="protein sequence ID" value="TWW75691.1"/>
    <property type="molecule type" value="Genomic_DNA"/>
</dbReference>
<name>A0A5C6PA75_9TELE</name>
<feature type="transmembrane region" description="Helical" evidence="2">
    <location>
        <begin position="26"/>
        <end position="47"/>
    </location>
</feature>
<dbReference type="InterPro" id="IPR035892">
    <property type="entry name" value="C2_domain_sf"/>
</dbReference>
<evidence type="ECO:0000313" key="5">
    <source>
        <dbReference type="Proteomes" id="UP000324091"/>
    </source>
</evidence>
<dbReference type="Gene3D" id="2.60.40.150">
    <property type="entry name" value="C2 domain"/>
    <property type="match status" value="1"/>
</dbReference>
<dbReference type="SUPFAM" id="SSF49562">
    <property type="entry name" value="C2 domain (Calcium/lipid-binding domain, CaLB)"/>
    <property type="match status" value="1"/>
</dbReference>
<sequence length="490" mass="53798">MSICQAATDASDLTGTISSAGKSQRIAAGPVICSLFIFTVGGFMWMVEKIRVSVERSNLPIPSAELSFKIADIMFSERSDKIKRLSLCPNVITPDNIPEFCIPPTIPSLQEMKGEQSRAARLPRAPPCEKAGPEMEPVRHDIINPHIIQVESVDESPGDVCSDEETTNADPQSQAALSLPHLAKAQTCYGFCTLLESPHTRRKESLFHSDPGASPLLLPRSRSSLCTKLSPSTSPSASPSSFSLNTFTSRFSSRGYSLNWQTALDSDTTSSTESSPFSSPLLTRCPPKSSLFKALSHELLLSRNVRKAMVSRNNSLSTDEGSSTDNSPNVMRRASEGLVEGLPSSYRLAPPTIFPMDMTLHREKVMKERMVPIGKDGSLRLSAEYCSDNQRLRVRLISAEGLYPHSVDPKVINCSISLSLVPGKLQKQRSTVIRKSRNPIFNEDFFFDGVSEEDVGQRALRFKVVNKMSTLKRDYHLGDCDLPLSSIVAV</sequence>
<keyword evidence="2" id="KW-1133">Transmembrane helix</keyword>
<feature type="domain" description="C2" evidence="3">
    <location>
        <begin position="375"/>
        <end position="490"/>
    </location>
</feature>
<keyword evidence="2" id="KW-0472">Membrane</keyword>
<feature type="region of interest" description="Disordered" evidence="1">
    <location>
        <begin position="153"/>
        <end position="173"/>
    </location>
</feature>
<dbReference type="PANTHER" id="PTHR46291:SF1">
    <property type="entry name" value="C2 CALCIUM-DEPENDENT DOMAIN-CONTAINING PROTEIN 4D"/>
    <property type="match status" value="1"/>
</dbReference>